<dbReference type="Proteomes" id="UP000299102">
    <property type="component" value="Unassembled WGS sequence"/>
</dbReference>
<comment type="caution">
    <text evidence="1">The sequence shown here is derived from an EMBL/GenBank/DDBJ whole genome shotgun (WGS) entry which is preliminary data.</text>
</comment>
<organism evidence="1 2">
    <name type="scientific">Eumeta variegata</name>
    <name type="common">Bagworm moth</name>
    <name type="synonym">Eumeta japonica</name>
    <dbReference type="NCBI Taxonomy" id="151549"/>
    <lineage>
        <taxon>Eukaryota</taxon>
        <taxon>Metazoa</taxon>
        <taxon>Ecdysozoa</taxon>
        <taxon>Arthropoda</taxon>
        <taxon>Hexapoda</taxon>
        <taxon>Insecta</taxon>
        <taxon>Pterygota</taxon>
        <taxon>Neoptera</taxon>
        <taxon>Endopterygota</taxon>
        <taxon>Lepidoptera</taxon>
        <taxon>Glossata</taxon>
        <taxon>Ditrysia</taxon>
        <taxon>Tineoidea</taxon>
        <taxon>Psychidae</taxon>
        <taxon>Oiketicinae</taxon>
        <taxon>Eumeta</taxon>
    </lineage>
</organism>
<gene>
    <name evidence="1" type="ORF">EVAR_98590_1</name>
</gene>
<dbReference type="AlphaFoldDB" id="A0A4C1T695"/>
<reference evidence="1 2" key="1">
    <citation type="journal article" date="2019" name="Commun. Biol.">
        <title>The bagworm genome reveals a unique fibroin gene that provides high tensile strength.</title>
        <authorList>
            <person name="Kono N."/>
            <person name="Nakamura H."/>
            <person name="Ohtoshi R."/>
            <person name="Tomita M."/>
            <person name="Numata K."/>
            <person name="Arakawa K."/>
        </authorList>
    </citation>
    <scope>NUCLEOTIDE SEQUENCE [LARGE SCALE GENOMIC DNA]</scope>
</reference>
<dbReference type="EMBL" id="BGZK01004431">
    <property type="protein sequence ID" value="GBP08957.1"/>
    <property type="molecule type" value="Genomic_DNA"/>
</dbReference>
<accession>A0A4C1T695</accession>
<keyword evidence="2" id="KW-1185">Reference proteome</keyword>
<protein>
    <submittedName>
        <fullName evidence="1">Uncharacterized protein</fullName>
    </submittedName>
</protein>
<evidence type="ECO:0000313" key="2">
    <source>
        <dbReference type="Proteomes" id="UP000299102"/>
    </source>
</evidence>
<proteinExistence type="predicted"/>
<sequence>MFAGRSGGCRPSEDAGDALELIRPKTLLSSHVRGQNEEWSNLMDDITPSHQAFGNLPRLFGRVSTHSTVQKLIALAVDDVAEWRTGLELNIPPLTFLTCVAEGGSS</sequence>
<name>A0A4C1T695_EUMVA</name>
<evidence type="ECO:0000313" key="1">
    <source>
        <dbReference type="EMBL" id="GBP08957.1"/>
    </source>
</evidence>